<evidence type="ECO:0000256" key="4">
    <source>
        <dbReference type="ARBA" id="ARBA00023150"/>
    </source>
</evidence>
<dbReference type="NCBIfam" id="TIGR00581">
    <property type="entry name" value="moaC"/>
    <property type="match status" value="1"/>
</dbReference>
<evidence type="ECO:0000256" key="3">
    <source>
        <dbReference type="ARBA" id="ARBA00012575"/>
    </source>
</evidence>
<dbReference type="Pfam" id="PF01967">
    <property type="entry name" value="MoaC"/>
    <property type="match status" value="1"/>
</dbReference>
<evidence type="ECO:0000313" key="7">
    <source>
        <dbReference type="EMBL" id="CAH3190926.1"/>
    </source>
</evidence>
<dbReference type="Proteomes" id="UP001159427">
    <property type="component" value="Unassembled WGS sequence"/>
</dbReference>
<dbReference type="InterPro" id="IPR036522">
    <property type="entry name" value="MoaC_sf"/>
</dbReference>
<dbReference type="PANTHER" id="PTHR22960">
    <property type="entry name" value="MOLYBDOPTERIN COFACTOR SYNTHESIS PROTEIN A"/>
    <property type="match status" value="1"/>
</dbReference>
<dbReference type="SUPFAM" id="SSF55040">
    <property type="entry name" value="Molybdenum cofactor biosynthesis protein C, MoaC"/>
    <property type="match status" value="1"/>
</dbReference>
<dbReference type="Gene3D" id="3.30.70.640">
    <property type="entry name" value="Molybdopterin cofactor biosynthesis C (MoaC) domain"/>
    <property type="match status" value="1"/>
</dbReference>
<comment type="caution">
    <text evidence="7">The sequence shown here is derived from an EMBL/GenBank/DDBJ whole genome shotgun (WGS) entry which is preliminary data.</text>
</comment>
<evidence type="ECO:0000256" key="1">
    <source>
        <dbReference type="ARBA" id="ARBA00001637"/>
    </source>
</evidence>
<dbReference type="EC" id="4.6.1.17" evidence="3"/>
<comment type="catalytic activity">
    <reaction evidence="1">
        <text>(8S)-3',8-cyclo-7,8-dihydroguanosine 5'-triphosphate = cyclic pyranopterin phosphate + diphosphate</text>
        <dbReference type="Rhea" id="RHEA:49580"/>
        <dbReference type="ChEBI" id="CHEBI:33019"/>
        <dbReference type="ChEBI" id="CHEBI:59648"/>
        <dbReference type="ChEBI" id="CHEBI:131766"/>
        <dbReference type="EC" id="4.6.1.17"/>
    </reaction>
</comment>
<dbReference type="HAMAP" id="MF_01224_B">
    <property type="entry name" value="MoaC_B"/>
    <property type="match status" value="1"/>
</dbReference>
<evidence type="ECO:0000313" key="8">
    <source>
        <dbReference type="Proteomes" id="UP001159427"/>
    </source>
</evidence>
<protein>
    <recommendedName>
        <fullName evidence="3">cyclic pyranopterin monophosphate synthase</fullName>
        <ecNumber evidence="3">4.6.1.17</ecNumber>
    </recommendedName>
</protein>
<keyword evidence="5" id="KW-0456">Lyase</keyword>
<dbReference type="InterPro" id="IPR047594">
    <property type="entry name" value="MoaC_bact/euk"/>
</dbReference>
<keyword evidence="8" id="KW-1185">Reference proteome</keyword>
<gene>
    <name evidence="7" type="ORF">PEVE_00021083</name>
</gene>
<evidence type="ECO:0000259" key="6">
    <source>
        <dbReference type="Pfam" id="PF01967"/>
    </source>
</evidence>
<sequence length="270" mass="29641">VCTGLLKTIIWQMSKSLPGLQRCDCHMRNSVLVYHWSRKLNNCAFFPSSTQHTSQQVTFFSSRFANISWLSSLKVYPLSSRLFFSSKGESNKFQENNTVTLKKNTNSQLSDSIPKLSHIDSSGWAQMVDVGTKKDTSRIAVASAKVYLGPEAFHLVKENKIQKGDVLTVAQLAGIMASKLTANLIPLCHNISITHSKVNLELDDENFTVCITGSVNSVGKTGVEMESLTAVTIAALTVYDMCKAVSREIVISDIKLLRKSGGKSGDYLAP</sequence>
<dbReference type="InterPro" id="IPR002820">
    <property type="entry name" value="Mopterin_CF_biosynth-C_dom"/>
</dbReference>
<dbReference type="InterPro" id="IPR023045">
    <property type="entry name" value="MoaC"/>
</dbReference>
<accession>A0ABN8SLY8</accession>
<dbReference type="InterPro" id="IPR050105">
    <property type="entry name" value="MoCo_biosynth_MoaA/MoaC"/>
</dbReference>
<dbReference type="NCBIfam" id="NF006870">
    <property type="entry name" value="PRK09364.1"/>
    <property type="match status" value="1"/>
</dbReference>
<feature type="non-terminal residue" evidence="7">
    <location>
        <position position="1"/>
    </location>
</feature>
<name>A0ABN8SLY8_9CNID</name>
<dbReference type="CDD" id="cd01420">
    <property type="entry name" value="MoaC_PE"/>
    <property type="match status" value="1"/>
</dbReference>
<reference evidence="7 8" key="1">
    <citation type="submission" date="2022-05" db="EMBL/GenBank/DDBJ databases">
        <authorList>
            <consortium name="Genoscope - CEA"/>
            <person name="William W."/>
        </authorList>
    </citation>
    <scope>NUCLEOTIDE SEQUENCE [LARGE SCALE GENOMIC DNA]</scope>
</reference>
<proteinExistence type="inferred from homology"/>
<evidence type="ECO:0000256" key="2">
    <source>
        <dbReference type="ARBA" id="ARBA00005046"/>
    </source>
</evidence>
<feature type="domain" description="Molybdopterin cofactor biosynthesis C (MoaC)" evidence="6">
    <location>
        <begin position="127"/>
        <end position="262"/>
    </location>
</feature>
<dbReference type="EMBL" id="CALNXI010002820">
    <property type="protein sequence ID" value="CAH3190926.1"/>
    <property type="molecule type" value="Genomic_DNA"/>
</dbReference>
<keyword evidence="4" id="KW-0501">Molybdenum cofactor biosynthesis</keyword>
<organism evidence="7 8">
    <name type="scientific">Porites evermanni</name>
    <dbReference type="NCBI Taxonomy" id="104178"/>
    <lineage>
        <taxon>Eukaryota</taxon>
        <taxon>Metazoa</taxon>
        <taxon>Cnidaria</taxon>
        <taxon>Anthozoa</taxon>
        <taxon>Hexacorallia</taxon>
        <taxon>Scleractinia</taxon>
        <taxon>Fungiina</taxon>
        <taxon>Poritidae</taxon>
        <taxon>Porites</taxon>
    </lineage>
</organism>
<evidence type="ECO:0000256" key="5">
    <source>
        <dbReference type="ARBA" id="ARBA00023239"/>
    </source>
</evidence>
<comment type="pathway">
    <text evidence="2">Cofactor biosynthesis; molybdopterin biosynthesis.</text>
</comment>